<keyword evidence="3" id="KW-1185">Reference proteome</keyword>
<dbReference type="OrthoDB" id="2861623at2759"/>
<dbReference type="Gene3D" id="1.10.600.10">
    <property type="entry name" value="Farnesyl Diphosphate Synthase"/>
    <property type="match status" value="1"/>
</dbReference>
<protein>
    <submittedName>
        <fullName evidence="2">Isoprenoid synthase domain-containing protein</fullName>
    </submittedName>
</protein>
<dbReference type="RefSeq" id="XP_046016185.1">
    <property type="nucleotide sequence ID" value="XM_046158021.1"/>
</dbReference>
<proteinExistence type="predicted"/>
<feature type="compositionally biased region" description="Low complexity" evidence="1">
    <location>
        <begin position="1"/>
        <end position="18"/>
    </location>
</feature>
<evidence type="ECO:0000256" key="1">
    <source>
        <dbReference type="SAM" id="MobiDB-lite"/>
    </source>
</evidence>
<dbReference type="EMBL" id="JAGTJQ010000002">
    <property type="protein sequence ID" value="KAH7037064.1"/>
    <property type="molecule type" value="Genomic_DNA"/>
</dbReference>
<dbReference type="InterPro" id="IPR008949">
    <property type="entry name" value="Isoprenoid_synthase_dom_sf"/>
</dbReference>
<evidence type="ECO:0000313" key="2">
    <source>
        <dbReference type="EMBL" id="KAH7037064.1"/>
    </source>
</evidence>
<evidence type="ECO:0000313" key="3">
    <source>
        <dbReference type="Proteomes" id="UP000756346"/>
    </source>
</evidence>
<accession>A0A9P9BU39</accession>
<dbReference type="Proteomes" id="UP000756346">
    <property type="component" value="Unassembled WGS sequence"/>
</dbReference>
<name>A0A9P9BU39_9PEZI</name>
<comment type="caution">
    <text evidence="2">The sequence shown here is derived from an EMBL/GenBank/DDBJ whole genome shotgun (WGS) entry which is preliminary data.</text>
</comment>
<reference evidence="2" key="1">
    <citation type="journal article" date="2021" name="Nat. Commun.">
        <title>Genetic determinants of endophytism in the Arabidopsis root mycobiome.</title>
        <authorList>
            <person name="Mesny F."/>
            <person name="Miyauchi S."/>
            <person name="Thiergart T."/>
            <person name="Pickel B."/>
            <person name="Atanasova L."/>
            <person name="Karlsson M."/>
            <person name="Huettel B."/>
            <person name="Barry K.W."/>
            <person name="Haridas S."/>
            <person name="Chen C."/>
            <person name="Bauer D."/>
            <person name="Andreopoulos W."/>
            <person name="Pangilinan J."/>
            <person name="LaButti K."/>
            <person name="Riley R."/>
            <person name="Lipzen A."/>
            <person name="Clum A."/>
            <person name="Drula E."/>
            <person name="Henrissat B."/>
            <person name="Kohler A."/>
            <person name="Grigoriev I.V."/>
            <person name="Martin F.M."/>
            <person name="Hacquard S."/>
        </authorList>
    </citation>
    <scope>NUCLEOTIDE SEQUENCE</scope>
    <source>
        <strain evidence="2">MPI-CAGE-CH-0230</strain>
    </source>
</reference>
<dbReference type="SUPFAM" id="SSF48576">
    <property type="entry name" value="Terpenoid synthases"/>
    <property type="match status" value="1"/>
</dbReference>
<feature type="region of interest" description="Disordered" evidence="1">
    <location>
        <begin position="1"/>
        <end position="28"/>
    </location>
</feature>
<organism evidence="2 3">
    <name type="scientific">Microdochium trichocladiopsis</name>
    <dbReference type="NCBI Taxonomy" id="1682393"/>
    <lineage>
        <taxon>Eukaryota</taxon>
        <taxon>Fungi</taxon>
        <taxon>Dikarya</taxon>
        <taxon>Ascomycota</taxon>
        <taxon>Pezizomycotina</taxon>
        <taxon>Sordariomycetes</taxon>
        <taxon>Xylariomycetidae</taxon>
        <taxon>Xylariales</taxon>
        <taxon>Microdochiaceae</taxon>
        <taxon>Microdochium</taxon>
    </lineage>
</organism>
<gene>
    <name evidence="2" type="ORF">B0I36DRAFT_358811</name>
</gene>
<sequence>MNSSSASSVSASESGCSSPRSDLSFLTAPSPIRTDADGLEHEGHLSIRMPDLFASVMGMENRVNPHYQRVKARSDADIKRILRLDDKVAFRNSKADFAFLTASWIPDATEDALYVIQIWQEWVFFFDDQFDEGHLSQNPLKAAEEVVEALTVLDTSYPILTEESASLAYLLQKVWLEFKKTASAEHQYRFKFYHKKYMIGLLRQVTANISDVDHVSRSLDSYVEYRRDTIGAEAPYVMMEYVSHRTELTSDFDVKHNIVNVLCSLPASSGGVSTIQQAIDKASDMLDERYATWLAAVAALPSPPAPGSVTDDGRCYTEKEQQHGGDGELQDKWWGPEIDAQVRTLLELYIRIPIGTLHWSFRSGRYFGDKGQEVRETRVMRLKMKQ</sequence>
<dbReference type="Pfam" id="PF19086">
    <property type="entry name" value="Terpene_syn_C_2"/>
    <property type="match status" value="1"/>
</dbReference>
<dbReference type="AlphaFoldDB" id="A0A9P9BU39"/>
<dbReference type="GeneID" id="70187567"/>